<accession>A0A839UH30</accession>
<reference evidence="1 2" key="1">
    <citation type="submission" date="2020-08" db="EMBL/GenBank/DDBJ databases">
        <title>Genomic Encyclopedia of Type Strains, Phase III (KMG-III): the genomes of soil and plant-associated and newly described type strains.</title>
        <authorList>
            <person name="Whitman W."/>
        </authorList>
    </citation>
    <scope>NUCLEOTIDE SEQUENCE [LARGE SCALE GENOMIC DNA]</scope>
    <source>
        <strain evidence="1 2">CECT 8571</strain>
    </source>
</reference>
<gene>
    <name evidence="1" type="ORF">FHS30_000358</name>
</gene>
<name>A0A839UH30_9GAMM</name>
<organism evidence="1 2">
    <name type="scientific">Simiduia aestuariiviva</name>
    <dbReference type="NCBI Taxonomy" id="1510459"/>
    <lineage>
        <taxon>Bacteria</taxon>
        <taxon>Pseudomonadati</taxon>
        <taxon>Pseudomonadota</taxon>
        <taxon>Gammaproteobacteria</taxon>
        <taxon>Cellvibrionales</taxon>
        <taxon>Cellvibrionaceae</taxon>
        <taxon>Simiduia</taxon>
    </lineage>
</organism>
<proteinExistence type="predicted"/>
<evidence type="ECO:0000313" key="2">
    <source>
        <dbReference type="Proteomes" id="UP000559987"/>
    </source>
</evidence>
<comment type="caution">
    <text evidence="1">The sequence shown here is derived from an EMBL/GenBank/DDBJ whole genome shotgun (WGS) entry which is preliminary data.</text>
</comment>
<sequence>MARLPRLCLPGIPLHIIQRGTNRQACFASEEDFTAYAFWLKGDPLILDSCL</sequence>
<protein>
    <submittedName>
        <fullName evidence="1">REP element-mobilizing transposase RayT</fullName>
    </submittedName>
</protein>
<evidence type="ECO:0000313" key="1">
    <source>
        <dbReference type="EMBL" id="MBB3167182.1"/>
    </source>
</evidence>
<dbReference type="Proteomes" id="UP000559987">
    <property type="component" value="Unassembled WGS sequence"/>
</dbReference>
<keyword evidence="2" id="KW-1185">Reference proteome</keyword>
<dbReference type="AlphaFoldDB" id="A0A839UH30"/>
<dbReference type="EMBL" id="JACHXZ010000001">
    <property type="protein sequence ID" value="MBB3167182.1"/>
    <property type="molecule type" value="Genomic_DNA"/>
</dbReference>